<gene>
    <name evidence="2" type="ORF">WJX84_005052</name>
</gene>
<dbReference type="EMBL" id="JALJOV010000024">
    <property type="protein sequence ID" value="KAK9868524.1"/>
    <property type="molecule type" value="Genomic_DNA"/>
</dbReference>
<dbReference type="Proteomes" id="UP001485043">
    <property type="component" value="Unassembled WGS sequence"/>
</dbReference>
<organism evidence="2 3">
    <name type="scientific">Apatococcus fuscideae</name>
    <dbReference type="NCBI Taxonomy" id="2026836"/>
    <lineage>
        <taxon>Eukaryota</taxon>
        <taxon>Viridiplantae</taxon>
        <taxon>Chlorophyta</taxon>
        <taxon>core chlorophytes</taxon>
        <taxon>Trebouxiophyceae</taxon>
        <taxon>Chlorellales</taxon>
        <taxon>Chlorellaceae</taxon>
        <taxon>Apatococcus</taxon>
    </lineage>
</organism>
<name>A0AAW1TI06_9CHLO</name>
<evidence type="ECO:0000256" key="1">
    <source>
        <dbReference type="SAM" id="MobiDB-lite"/>
    </source>
</evidence>
<evidence type="ECO:0000313" key="2">
    <source>
        <dbReference type="EMBL" id="KAK9868524.1"/>
    </source>
</evidence>
<feature type="region of interest" description="Disordered" evidence="1">
    <location>
        <begin position="39"/>
        <end position="60"/>
    </location>
</feature>
<evidence type="ECO:0000313" key="3">
    <source>
        <dbReference type="Proteomes" id="UP001485043"/>
    </source>
</evidence>
<accession>A0AAW1TI06</accession>
<proteinExistence type="predicted"/>
<protein>
    <submittedName>
        <fullName evidence="2">Uncharacterized protein</fullName>
    </submittedName>
</protein>
<sequence>MAPGILLESQPIQPANLKVNLERLSPIKLVADHFRDAAVSLPPEPESPVPVRSSGRQGTVEPFTLMPLSASFGKSWKLRETSCS</sequence>
<dbReference type="AlphaFoldDB" id="A0AAW1TI06"/>
<reference evidence="2 3" key="1">
    <citation type="journal article" date="2024" name="Nat. Commun.">
        <title>Phylogenomics reveals the evolutionary origins of lichenization in chlorophyte algae.</title>
        <authorList>
            <person name="Puginier C."/>
            <person name="Libourel C."/>
            <person name="Otte J."/>
            <person name="Skaloud P."/>
            <person name="Haon M."/>
            <person name="Grisel S."/>
            <person name="Petersen M."/>
            <person name="Berrin J.G."/>
            <person name="Delaux P.M."/>
            <person name="Dal Grande F."/>
            <person name="Keller J."/>
        </authorList>
    </citation>
    <scope>NUCLEOTIDE SEQUENCE [LARGE SCALE GENOMIC DNA]</scope>
    <source>
        <strain evidence="2 3">SAG 2523</strain>
    </source>
</reference>
<keyword evidence="3" id="KW-1185">Reference proteome</keyword>
<comment type="caution">
    <text evidence="2">The sequence shown here is derived from an EMBL/GenBank/DDBJ whole genome shotgun (WGS) entry which is preliminary data.</text>
</comment>